<dbReference type="PROSITE" id="PS50043">
    <property type="entry name" value="HTH_LUXR_2"/>
    <property type="match status" value="1"/>
</dbReference>
<dbReference type="CDD" id="cd06170">
    <property type="entry name" value="LuxR_C_like"/>
    <property type="match status" value="1"/>
</dbReference>
<gene>
    <name evidence="5" type="ORF">JFL75_04310</name>
</gene>
<reference evidence="5" key="1">
    <citation type="submission" date="2021-01" db="EMBL/GenBank/DDBJ databases">
        <title>Description of Breznakiella homolactica.</title>
        <authorList>
            <person name="Song Y."/>
            <person name="Brune A."/>
        </authorList>
    </citation>
    <scope>NUCLEOTIDE SEQUENCE</scope>
    <source>
        <strain evidence="5">RmG30</strain>
    </source>
</reference>
<evidence type="ECO:0000256" key="3">
    <source>
        <dbReference type="ARBA" id="ARBA00023163"/>
    </source>
</evidence>
<dbReference type="AlphaFoldDB" id="A0A7T7XPJ1"/>
<dbReference type="InterPro" id="IPR016032">
    <property type="entry name" value="Sig_transdc_resp-reg_C-effctor"/>
</dbReference>
<proteinExistence type="predicted"/>
<evidence type="ECO:0000256" key="1">
    <source>
        <dbReference type="ARBA" id="ARBA00023015"/>
    </source>
</evidence>
<protein>
    <recommendedName>
        <fullName evidence="4">HTH luxR-type domain-containing protein</fullName>
    </recommendedName>
</protein>
<dbReference type="Gene3D" id="1.10.10.10">
    <property type="entry name" value="Winged helix-like DNA-binding domain superfamily/Winged helix DNA-binding domain"/>
    <property type="match status" value="1"/>
</dbReference>
<organism evidence="5 6">
    <name type="scientific">Breznakiella homolactica</name>
    <dbReference type="NCBI Taxonomy" id="2798577"/>
    <lineage>
        <taxon>Bacteria</taxon>
        <taxon>Pseudomonadati</taxon>
        <taxon>Spirochaetota</taxon>
        <taxon>Spirochaetia</taxon>
        <taxon>Spirochaetales</taxon>
        <taxon>Breznakiellaceae</taxon>
        <taxon>Breznakiella</taxon>
    </lineage>
</organism>
<name>A0A7T7XPJ1_9SPIR</name>
<dbReference type="GO" id="GO:0006355">
    <property type="term" value="P:regulation of DNA-templated transcription"/>
    <property type="evidence" value="ECO:0007669"/>
    <property type="project" value="InterPro"/>
</dbReference>
<dbReference type="SMART" id="SM00421">
    <property type="entry name" value="HTH_LUXR"/>
    <property type="match status" value="1"/>
</dbReference>
<keyword evidence="1" id="KW-0805">Transcription regulation</keyword>
<feature type="domain" description="HTH luxR-type" evidence="4">
    <location>
        <begin position="213"/>
        <end position="278"/>
    </location>
</feature>
<keyword evidence="3" id="KW-0804">Transcription</keyword>
<dbReference type="KEGG" id="bhc:JFL75_04310"/>
<dbReference type="Pfam" id="PF00196">
    <property type="entry name" value="GerE"/>
    <property type="match status" value="1"/>
</dbReference>
<dbReference type="GO" id="GO:0003677">
    <property type="term" value="F:DNA binding"/>
    <property type="evidence" value="ECO:0007669"/>
    <property type="project" value="UniProtKB-KW"/>
</dbReference>
<dbReference type="PROSITE" id="PS00622">
    <property type="entry name" value="HTH_LUXR_1"/>
    <property type="match status" value="1"/>
</dbReference>
<dbReference type="EMBL" id="CP067089">
    <property type="protein sequence ID" value="QQO10150.1"/>
    <property type="molecule type" value="Genomic_DNA"/>
</dbReference>
<keyword evidence="6" id="KW-1185">Reference proteome</keyword>
<keyword evidence="2" id="KW-0238">DNA-binding</keyword>
<dbReference type="InterPro" id="IPR000792">
    <property type="entry name" value="Tscrpt_reg_LuxR_C"/>
</dbReference>
<dbReference type="InterPro" id="IPR036388">
    <property type="entry name" value="WH-like_DNA-bd_sf"/>
</dbReference>
<dbReference type="RefSeq" id="WP_215627454.1">
    <property type="nucleotide sequence ID" value="NZ_CP067089.2"/>
</dbReference>
<evidence type="ECO:0000256" key="2">
    <source>
        <dbReference type="ARBA" id="ARBA00023125"/>
    </source>
</evidence>
<dbReference type="Proteomes" id="UP000595917">
    <property type="component" value="Chromosome"/>
</dbReference>
<evidence type="ECO:0000313" key="6">
    <source>
        <dbReference type="Proteomes" id="UP000595917"/>
    </source>
</evidence>
<dbReference type="PANTHER" id="PTHR44688">
    <property type="entry name" value="DNA-BINDING TRANSCRIPTIONAL ACTIVATOR DEVR_DOSR"/>
    <property type="match status" value="1"/>
</dbReference>
<evidence type="ECO:0000259" key="4">
    <source>
        <dbReference type="PROSITE" id="PS50043"/>
    </source>
</evidence>
<sequence>MEKNREEQLKDLFQELNQEQEETRRKVSFLEYLVARNSLYFLVFRGDERILYHNLPNRKNLDTLSDAEYILQRDTIDQIRKYISVTPAGNFEITLKSTVLEFILFSQENFSGLYFLQITLFNQQKPVQLAREEQEYTRTEIGVEDLSAALRLLDEIRGIESLEQKKQLYQEIQEKYLPALEELQRSVSDPIIGICLDIIHHNLEEVLAPAGSFSALYKVLTPSEIKVAEFIRMGKSSQDIAEALDIAKKTVENHRNSLRDKLGIKNKGVNLRSYLLNLDS</sequence>
<dbReference type="PRINTS" id="PR00038">
    <property type="entry name" value="HTHLUXR"/>
</dbReference>
<accession>A0A7T7XPJ1</accession>
<dbReference type="SUPFAM" id="SSF46894">
    <property type="entry name" value="C-terminal effector domain of the bipartite response regulators"/>
    <property type="match status" value="1"/>
</dbReference>
<evidence type="ECO:0000313" key="5">
    <source>
        <dbReference type="EMBL" id="QQO10150.1"/>
    </source>
</evidence>
<dbReference type="PANTHER" id="PTHR44688:SF16">
    <property type="entry name" value="DNA-BINDING TRANSCRIPTIONAL ACTIVATOR DEVR_DOSR"/>
    <property type="match status" value="1"/>
</dbReference>